<evidence type="ECO:0000313" key="14">
    <source>
        <dbReference type="Proteomes" id="UP000029914"/>
    </source>
</evidence>
<dbReference type="HOGENOM" id="CLU_007127_0_2_11"/>
<dbReference type="PANTHER" id="PTHR46494">
    <property type="entry name" value="CORA FAMILY METAL ION TRANSPORTER (EUROFUNG)"/>
    <property type="match status" value="1"/>
</dbReference>
<dbReference type="Gene3D" id="3.30.460.20">
    <property type="entry name" value="CorA soluble domain-like"/>
    <property type="match status" value="1"/>
</dbReference>
<dbReference type="GO" id="GO:0015087">
    <property type="term" value="F:cobalt ion transmembrane transporter activity"/>
    <property type="evidence" value="ECO:0007669"/>
    <property type="project" value="UniProtKB-UniRule"/>
</dbReference>
<proteinExistence type="inferred from homology"/>
<dbReference type="KEGG" id="cdo:CDOO_07180"/>
<dbReference type="GO" id="GO:0000287">
    <property type="term" value="F:magnesium ion binding"/>
    <property type="evidence" value="ECO:0007669"/>
    <property type="project" value="TreeGrafter"/>
</dbReference>
<comment type="similarity">
    <text evidence="2 12">Belongs to the CorA metal ion transporter (MIT) (TC 1.A.35) family.</text>
</comment>
<evidence type="ECO:0000256" key="6">
    <source>
        <dbReference type="ARBA" id="ARBA00022842"/>
    </source>
</evidence>
<dbReference type="InterPro" id="IPR004488">
    <property type="entry name" value="Mg/Co-transport_prot_CorA"/>
</dbReference>
<evidence type="ECO:0000256" key="2">
    <source>
        <dbReference type="ARBA" id="ARBA00009765"/>
    </source>
</evidence>
<dbReference type="FunFam" id="1.20.58.340:FF:000004">
    <property type="entry name" value="Magnesium transport protein CorA"/>
    <property type="match status" value="1"/>
</dbReference>
<accession>A0A097IG29</accession>
<evidence type="ECO:0000256" key="3">
    <source>
        <dbReference type="ARBA" id="ARBA00022448"/>
    </source>
</evidence>
<dbReference type="GO" id="GO:0015095">
    <property type="term" value="F:magnesium ion transmembrane transporter activity"/>
    <property type="evidence" value="ECO:0007669"/>
    <property type="project" value="UniProtKB-UniRule"/>
</dbReference>
<organism evidence="13 14">
    <name type="scientific">Corynebacterium doosanense CAU 212 = DSM 45436</name>
    <dbReference type="NCBI Taxonomy" id="558173"/>
    <lineage>
        <taxon>Bacteria</taxon>
        <taxon>Bacillati</taxon>
        <taxon>Actinomycetota</taxon>
        <taxon>Actinomycetes</taxon>
        <taxon>Mycobacteriales</taxon>
        <taxon>Corynebacteriaceae</taxon>
        <taxon>Corynebacterium</taxon>
    </lineage>
</organism>
<dbReference type="InterPro" id="IPR045861">
    <property type="entry name" value="CorA_cytoplasmic_dom"/>
</dbReference>
<dbReference type="SUPFAM" id="SSF144083">
    <property type="entry name" value="Magnesium transport protein CorA, transmembrane region"/>
    <property type="match status" value="1"/>
</dbReference>
<keyword evidence="5 12" id="KW-0812">Transmembrane</keyword>
<evidence type="ECO:0000256" key="5">
    <source>
        <dbReference type="ARBA" id="ARBA00022692"/>
    </source>
</evidence>
<dbReference type="InterPro" id="IPR002523">
    <property type="entry name" value="MgTranspt_CorA/ZnTranspt_ZntB"/>
</dbReference>
<dbReference type="SUPFAM" id="SSF143865">
    <property type="entry name" value="CorA soluble domain-like"/>
    <property type="match status" value="1"/>
</dbReference>
<dbReference type="OrthoDB" id="9803416at2"/>
<evidence type="ECO:0000256" key="1">
    <source>
        <dbReference type="ARBA" id="ARBA00004651"/>
    </source>
</evidence>
<dbReference type="NCBIfam" id="TIGR00383">
    <property type="entry name" value="corA"/>
    <property type="match status" value="1"/>
</dbReference>
<evidence type="ECO:0000256" key="9">
    <source>
        <dbReference type="ARBA" id="ARBA00023136"/>
    </source>
</evidence>
<evidence type="ECO:0000256" key="7">
    <source>
        <dbReference type="ARBA" id="ARBA00022989"/>
    </source>
</evidence>
<gene>
    <name evidence="12" type="primary">corA</name>
    <name evidence="13" type="ORF">CDOO_07180</name>
</gene>
<dbReference type="CDD" id="cd12830">
    <property type="entry name" value="MtCorA-like"/>
    <property type="match status" value="1"/>
</dbReference>
<name>A0A097IG29_9CORY</name>
<dbReference type="AlphaFoldDB" id="A0A097IG29"/>
<dbReference type="Pfam" id="PF01544">
    <property type="entry name" value="CorA"/>
    <property type="match status" value="1"/>
</dbReference>
<evidence type="ECO:0000256" key="11">
    <source>
        <dbReference type="ARBA" id="ARBA00045497"/>
    </source>
</evidence>
<sequence length="344" mass="39217">MEPKGRAPKFNVPLERAIEHCRIIVDGKRMPGEYHTASALREVTEHENGFVWLALNDPSATQMERVAEEFGIHRLIAEDASSRHQRPKIERYDNQLFLVVRAVQFTDDEEVADTREVITTGDVQMVVGPKFIITIRHGASLPNIFAEMDTEPRMFAAGPISVAWRISDVLVDQYVHVTGLLEGEVDELEDEVFTPGSKISIDRIYLFRREILEMRHATDPLSEALATLLRDHKDLIPKQVRSYFRDVQDTELSVRDRIAGFDQRLASLIDASVAKITLQQNQDMRAISAFVGMAAVPTLIAGIYGMNFDNMPELHYRYGYFITLAVIVGIIAGLWYWFRRNGWL</sequence>
<dbReference type="RefSeq" id="WP_018021621.1">
    <property type="nucleotide sequence ID" value="NZ_AQUX01000003.1"/>
</dbReference>
<protein>
    <recommendedName>
        <fullName evidence="12">Magnesium transport protein CorA</fullName>
    </recommendedName>
</protein>
<evidence type="ECO:0000256" key="4">
    <source>
        <dbReference type="ARBA" id="ARBA00022475"/>
    </source>
</evidence>
<evidence type="ECO:0000256" key="12">
    <source>
        <dbReference type="RuleBase" id="RU362010"/>
    </source>
</evidence>
<dbReference type="GO" id="GO:0050897">
    <property type="term" value="F:cobalt ion binding"/>
    <property type="evidence" value="ECO:0007669"/>
    <property type="project" value="TreeGrafter"/>
</dbReference>
<reference evidence="13 14" key="1">
    <citation type="submission" date="2013-09" db="EMBL/GenBank/DDBJ databases">
        <title>Complete genome sequence of Corynebacterium doosanense CAU 212(T) (=DSM 45436(T)), isolated from activated sludge.</title>
        <authorList>
            <person name="Schaffert L."/>
            <person name="Albersmeier A."/>
            <person name="Kalinowski J."/>
            <person name="Ruckert C."/>
        </authorList>
    </citation>
    <scope>NUCLEOTIDE SEQUENCE [LARGE SCALE GENOMIC DNA]</scope>
    <source>
        <strain evidence="13 14">CAU 212</strain>
    </source>
</reference>
<dbReference type="eggNOG" id="COG0598">
    <property type="taxonomic scope" value="Bacteria"/>
</dbReference>
<evidence type="ECO:0000256" key="10">
    <source>
        <dbReference type="ARBA" id="ARBA00034269"/>
    </source>
</evidence>
<dbReference type="STRING" id="558173.CDOO_07180"/>
<keyword evidence="8 12" id="KW-0406">Ion transport</keyword>
<keyword evidence="7 12" id="KW-1133">Transmembrane helix</keyword>
<dbReference type="InterPro" id="IPR045863">
    <property type="entry name" value="CorA_TM1_TM2"/>
</dbReference>
<feature type="transmembrane region" description="Helical" evidence="12">
    <location>
        <begin position="286"/>
        <end position="306"/>
    </location>
</feature>
<keyword evidence="14" id="KW-1185">Reference proteome</keyword>
<evidence type="ECO:0000313" key="13">
    <source>
        <dbReference type="EMBL" id="AIT61057.1"/>
    </source>
</evidence>
<comment type="subcellular location">
    <subcellularLocation>
        <location evidence="1">Cell membrane</location>
        <topology evidence="1">Multi-pass membrane protein</topology>
    </subcellularLocation>
    <subcellularLocation>
        <location evidence="12">Membrane</location>
        <topology evidence="12">Multi-pass membrane protein</topology>
    </subcellularLocation>
</comment>
<comment type="catalytic activity">
    <reaction evidence="10">
        <text>Mg(2+)(in) = Mg(2+)(out)</text>
        <dbReference type="Rhea" id="RHEA:29827"/>
        <dbReference type="ChEBI" id="CHEBI:18420"/>
    </reaction>
</comment>
<keyword evidence="4 12" id="KW-1003">Cell membrane</keyword>
<dbReference type="EMBL" id="CP006764">
    <property type="protein sequence ID" value="AIT61057.1"/>
    <property type="molecule type" value="Genomic_DNA"/>
</dbReference>
<keyword evidence="9 12" id="KW-0472">Membrane</keyword>
<keyword evidence="3 12" id="KW-0813">Transport</keyword>
<dbReference type="PANTHER" id="PTHR46494:SF1">
    <property type="entry name" value="CORA FAMILY METAL ION TRANSPORTER (EUROFUNG)"/>
    <property type="match status" value="1"/>
</dbReference>
<dbReference type="GO" id="GO:0005886">
    <property type="term" value="C:plasma membrane"/>
    <property type="evidence" value="ECO:0007669"/>
    <property type="project" value="UniProtKB-SubCell"/>
</dbReference>
<keyword evidence="6 12" id="KW-0460">Magnesium</keyword>
<dbReference type="Proteomes" id="UP000029914">
    <property type="component" value="Chromosome"/>
</dbReference>
<comment type="function">
    <text evidence="11">Mediates influx of magnesium ions. Alternates between open and closed states. Activated by low cytoplasmic Mg(2+) levels. Inactive when cytoplasmic Mg(2+) levels are high.</text>
</comment>
<evidence type="ECO:0000256" key="8">
    <source>
        <dbReference type="ARBA" id="ARBA00023065"/>
    </source>
</evidence>
<feature type="transmembrane region" description="Helical" evidence="12">
    <location>
        <begin position="318"/>
        <end position="338"/>
    </location>
</feature>
<dbReference type="Gene3D" id="1.20.58.340">
    <property type="entry name" value="Magnesium transport protein CorA, transmembrane region"/>
    <property type="match status" value="2"/>
</dbReference>